<sequence>MTTTFDAAAAANQVTAEILDDLLSGAHRGVVVDSPPGAGKSTLVVRAAVELAITGQPLMIVAQTNEQVDDLIVRLSGELATRRPDARIGRLSRAGFLPSPRLAQLLNVTVGSALGDLGDPLVTIATAAKWAHVKDRVWPWAIVDEAYQMRSDALLTLAARFERALFVGDPGQLDPFSTVENDRWRGLSWDPMQSAVSVLLRNNPDVPVHRLPVSWRLPRTAQDVVASAFYPFTGFRTGTGPGERELAFSTPRFGRNALDGVLATAAETGWGLLELPARHTLRTDAEAVQAVADVTRRLLERGATARNGDTVAPVGPDRIAVGAAHRDQVAAIRTALGALPVVVDTANRLQGREYDVTVFLHPLSGRRDATAFHLEAGRLCVLASRHRQACLVVARAGISDLLDAHPSSAPVHLGEPVKFPDGWAANQTMMAHLESHRVQY</sequence>
<dbReference type="RefSeq" id="WP_345729746.1">
    <property type="nucleotide sequence ID" value="NZ_BAAAYN010000025.1"/>
</dbReference>
<keyword evidence="3" id="KW-0347">Helicase</keyword>
<evidence type="ECO:0000259" key="5">
    <source>
        <dbReference type="Pfam" id="PF13087"/>
    </source>
</evidence>
<evidence type="ECO:0000313" key="6">
    <source>
        <dbReference type="EMBL" id="GAA3389667.1"/>
    </source>
</evidence>
<feature type="domain" description="DNA2/NAM7 helicase-like C-terminal" evidence="5">
    <location>
        <begin position="286"/>
        <end position="395"/>
    </location>
</feature>
<keyword evidence="1" id="KW-0547">Nucleotide-binding</keyword>
<accession>A0ABP6T1D9</accession>
<dbReference type="InterPro" id="IPR027417">
    <property type="entry name" value="P-loop_NTPase"/>
</dbReference>
<dbReference type="Gene3D" id="3.40.50.300">
    <property type="entry name" value="P-loop containing nucleotide triphosphate hydrolases"/>
    <property type="match status" value="2"/>
</dbReference>
<evidence type="ECO:0000256" key="3">
    <source>
        <dbReference type="ARBA" id="ARBA00022806"/>
    </source>
</evidence>
<evidence type="ECO:0000256" key="2">
    <source>
        <dbReference type="ARBA" id="ARBA00022801"/>
    </source>
</evidence>
<dbReference type="Proteomes" id="UP001501676">
    <property type="component" value="Unassembled WGS sequence"/>
</dbReference>
<dbReference type="SUPFAM" id="SSF52540">
    <property type="entry name" value="P-loop containing nucleoside triphosphate hydrolases"/>
    <property type="match status" value="1"/>
</dbReference>
<evidence type="ECO:0000313" key="7">
    <source>
        <dbReference type="Proteomes" id="UP001501676"/>
    </source>
</evidence>
<dbReference type="PANTHER" id="PTHR43788:SF8">
    <property type="entry name" value="DNA-BINDING PROTEIN SMUBP-2"/>
    <property type="match status" value="1"/>
</dbReference>
<dbReference type="PANTHER" id="PTHR43788">
    <property type="entry name" value="DNA2/NAM7 HELICASE FAMILY MEMBER"/>
    <property type="match status" value="1"/>
</dbReference>
<comment type="caution">
    <text evidence="6">The sequence shown here is derived from an EMBL/GenBank/DDBJ whole genome shotgun (WGS) entry which is preliminary data.</text>
</comment>
<keyword evidence="7" id="KW-1185">Reference proteome</keyword>
<dbReference type="EMBL" id="BAAAYN010000025">
    <property type="protein sequence ID" value="GAA3389667.1"/>
    <property type="molecule type" value="Genomic_DNA"/>
</dbReference>
<protein>
    <submittedName>
        <fullName evidence="6">AAA family ATPase</fullName>
    </submittedName>
</protein>
<proteinExistence type="predicted"/>
<keyword evidence="4" id="KW-0067">ATP-binding</keyword>
<reference evidence="7" key="1">
    <citation type="journal article" date="2019" name="Int. J. Syst. Evol. Microbiol.">
        <title>The Global Catalogue of Microorganisms (GCM) 10K type strain sequencing project: providing services to taxonomists for standard genome sequencing and annotation.</title>
        <authorList>
            <consortium name="The Broad Institute Genomics Platform"/>
            <consortium name="The Broad Institute Genome Sequencing Center for Infectious Disease"/>
            <person name="Wu L."/>
            <person name="Ma J."/>
        </authorList>
    </citation>
    <scope>NUCLEOTIDE SEQUENCE [LARGE SCALE GENOMIC DNA]</scope>
    <source>
        <strain evidence="7">JCM 9458</strain>
    </source>
</reference>
<gene>
    <name evidence="6" type="ORF">GCM10020369_40680</name>
</gene>
<dbReference type="InterPro" id="IPR041679">
    <property type="entry name" value="DNA2/NAM7-like_C"/>
</dbReference>
<evidence type="ECO:0000256" key="4">
    <source>
        <dbReference type="ARBA" id="ARBA00022840"/>
    </source>
</evidence>
<dbReference type="InterPro" id="IPR050534">
    <property type="entry name" value="Coronavir_polyprotein_1ab"/>
</dbReference>
<organism evidence="6 7">
    <name type="scientific">Cryptosporangium minutisporangium</name>
    <dbReference type="NCBI Taxonomy" id="113569"/>
    <lineage>
        <taxon>Bacteria</taxon>
        <taxon>Bacillati</taxon>
        <taxon>Actinomycetota</taxon>
        <taxon>Actinomycetes</taxon>
        <taxon>Cryptosporangiales</taxon>
        <taxon>Cryptosporangiaceae</taxon>
        <taxon>Cryptosporangium</taxon>
    </lineage>
</organism>
<name>A0ABP6T1D9_9ACTN</name>
<dbReference type="Pfam" id="PF13087">
    <property type="entry name" value="AAA_12"/>
    <property type="match status" value="1"/>
</dbReference>
<keyword evidence="2" id="KW-0378">Hydrolase</keyword>
<evidence type="ECO:0000256" key="1">
    <source>
        <dbReference type="ARBA" id="ARBA00022741"/>
    </source>
</evidence>